<proteinExistence type="predicted"/>
<evidence type="ECO:0000313" key="2">
    <source>
        <dbReference type="Proteomes" id="UP000463961"/>
    </source>
</evidence>
<gene>
    <name evidence="1" type="ORF">ICHIAU1_07550</name>
</gene>
<accession>A0A679IG28</accession>
<reference evidence="2" key="1">
    <citation type="submission" date="2020-01" db="EMBL/GenBank/DDBJ databases">
        <title>Phosphoaccumulans saitamaens gen. nov., sp. nov., a polyphosphate accumulating bacterium isolated from surface river water.</title>
        <authorList>
            <person name="Watanabe K."/>
            <person name="Suda W."/>
        </authorList>
    </citation>
    <scope>NUCLEOTIDE SEQUENCE [LARGE SCALE GENOMIC DNA]</scope>
    <source>
        <strain evidence="2">ICHIAU1</strain>
    </source>
</reference>
<dbReference type="EMBL" id="AP022345">
    <property type="protein sequence ID" value="BBU68472.1"/>
    <property type="molecule type" value="Genomic_DNA"/>
</dbReference>
<protein>
    <submittedName>
        <fullName evidence="1">Uncharacterized protein</fullName>
    </submittedName>
</protein>
<name>A0A679IG28_9RHOO</name>
<sequence length="99" mass="10760">MKKTLVLLAVAVTAALAQPALADSRHHHRGHGNGWVPFVAGAVLGGVVISSWMQPQPVYAQPVYVTPPPPRMVVPRPYYAPAPLYAVPAPPPGYYYERY</sequence>
<dbReference type="AlphaFoldDB" id="A0A679IG28"/>
<organism evidence="1 2">
    <name type="scientific">Fluviibacter phosphoraccumulans</name>
    <dbReference type="NCBI Taxonomy" id="1751046"/>
    <lineage>
        <taxon>Bacteria</taxon>
        <taxon>Pseudomonadati</taxon>
        <taxon>Pseudomonadota</taxon>
        <taxon>Betaproteobacteria</taxon>
        <taxon>Rhodocyclales</taxon>
        <taxon>Fluviibacteraceae</taxon>
        <taxon>Fluviibacter</taxon>
    </lineage>
</organism>
<evidence type="ECO:0000313" key="1">
    <source>
        <dbReference type="EMBL" id="BBU68472.1"/>
    </source>
</evidence>
<dbReference type="Proteomes" id="UP000463961">
    <property type="component" value="Chromosome"/>
</dbReference>
<keyword evidence="2" id="KW-1185">Reference proteome</keyword>
<dbReference type="RefSeq" id="WP_162050742.1">
    <property type="nucleotide sequence ID" value="NZ_AP019011.1"/>
</dbReference>